<proteinExistence type="predicted"/>
<accession>A0A841H3P3</accession>
<dbReference type="RefSeq" id="WP_170032664.1">
    <property type="nucleotide sequence ID" value="NZ_JABDTL010000001.1"/>
</dbReference>
<dbReference type="EMBL" id="JACHIA010000016">
    <property type="protein sequence ID" value="MBB6072624.1"/>
    <property type="molecule type" value="Genomic_DNA"/>
</dbReference>
<dbReference type="Proteomes" id="UP000582837">
    <property type="component" value="Unassembled WGS sequence"/>
</dbReference>
<name>A0A841H3P3_9BACT</name>
<reference evidence="1 2" key="1">
    <citation type="submission" date="2020-08" db="EMBL/GenBank/DDBJ databases">
        <title>Genomic Encyclopedia of Type Strains, Phase IV (KMG-IV): sequencing the most valuable type-strain genomes for metagenomic binning, comparative biology and taxonomic classification.</title>
        <authorList>
            <person name="Goeker M."/>
        </authorList>
    </citation>
    <scope>NUCLEOTIDE SEQUENCE [LARGE SCALE GENOMIC DNA]</scope>
    <source>
        <strain evidence="1 2">DSM 29007</strain>
    </source>
</reference>
<dbReference type="AlphaFoldDB" id="A0A841H3P3"/>
<comment type="caution">
    <text evidence="1">The sequence shown here is derived from an EMBL/GenBank/DDBJ whole genome shotgun (WGS) entry which is preliminary data.</text>
</comment>
<evidence type="ECO:0000313" key="1">
    <source>
        <dbReference type="EMBL" id="MBB6072624.1"/>
    </source>
</evidence>
<protein>
    <submittedName>
        <fullName evidence="1">Uncharacterized protein</fullName>
    </submittedName>
</protein>
<sequence>MAISRSSSWKEHRLADRLACGGTEYSVDLVARKATGVEGWKVTIIFLPRGEGQEIKVDLPNAASTADVRRLVTEYEGADDRLRTLCEGAPQA</sequence>
<keyword evidence="2" id="KW-1185">Reference proteome</keyword>
<gene>
    <name evidence="1" type="ORF">HNQ61_004287</name>
</gene>
<organism evidence="1 2">
    <name type="scientific">Longimicrobium terrae</name>
    <dbReference type="NCBI Taxonomy" id="1639882"/>
    <lineage>
        <taxon>Bacteria</taxon>
        <taxon>Pseudomonadati</taxon>
        <taxon>Gemmatimonadota</taxon>
        <taxon>Longimicrobiia</taxon>
        <taxon>Longimicrobiales</taxon>
        <taxon>Longimicrobiaceae</taxon>
        <taxon>Longimicrobium</taxon>
    </lineage>
</organism>
<evidence type="ECO:0000313" key="2">
    <source>
        <dbReference type="Proteomes" id="UP000582837"/>
    </source>
</evidence>